<dbReference type="PANTHER" id="PTHR23043:SF8">
    <property type="entry name" value="ENDOTHELIAL PAS DOMAIN-CONTAINING PROTEIN 1"/>
    <property type="match status" value="1"/>
</dbReference>
<evidence type="ECO:0000256" key="1">
    <source>
        <dbReference type="ARBA" id="ARBA00004123"/>
    </source>
</evidence>
<evidence type="ECO:0000313" key="14">
    <source>
        <dbReference type="Proteomes" id="UP000823561"/>
    </source>
</evidence>
<comment type="subcellular location">
    <subcellularLocation>
        <location evidence="1">Nucleus</location>
    </subcellularLocation>
</comment>
<keyword evidence="5" id="KW-0238">DNA-binding</keyword>
<dbReference type="Pfam" id="PF23171">
    <property type="entry name" value="bHLH_HIF1A"/>
    <property type="match status" value="1"/>
</dbReference>
<dbReference type="SUPFAM" id="SSF55785">
    <property type="entry name" value="PYP-like sensor domain (PAS domain)"/>
    <property type="match status" value="2"/>
</dbReference>
<accession>A0AAV6G1F7</accession>
<comment type="caution">
    <text evidence="13">The sequence shown here is derived from an EMBL/GenBank/DDBJ whole genome shotgun (WGS) entry which is preliminary data.</text>
</comment>
<dbReference type="GO" id="GO:0000981">
    <property type="term" value="F:DNA-binding transcription factor activity, RNA polymerase II-specific"/>
    <property type="evidence" value="ECO:0007669"/>
    <property type="project" value="TreeGrafter"/>
</dbReference>
<evidence type="ECO:0000256" key="10">
    <source>
        <dbReference type="SAM" id="MobiDB-lite"/>
    </source>
</evidence>
<dbReference type="CDD" id="cd00130">
    <property type="entry name" value="PAS"/>
    <property type="match status" value="2"/>
</dbReference>
<organism evidence="13 14">
    <name type="scientific">Alosa alosa</name>
    <name type="common">allis shad</name>
    <dbReference type="NCBI Taxonomy" id="278164"/>
    <lineage>
        <taxon>Eukaryota</taxon>
        <taxon>Metazoa</taxon>
        <taxon>Chordata</taxon>
        <taxon>Craniata</taxon>
        <taxon>Vertebrata</taxon>
        <taxon>Euteleostomi</taxon>
        <taxon>Actinopterygii</taxon>
        <taxon>Neopterygii</taxon>
        <taxon>Teleostei</taxon>
        <taxon>Clupei</taxon>
        <taxon>Clupeiformes</taxon>
        <taxon>Clupeoidei</taxon>
        <taxon>Clupeidae</taxon>
        <taxon>Alosa</taxon>
    </lineage>
</organism>
<dbReference type="PROSITE" id="PS50888">
    <property type="entry name" value="BHLH"/>
    <property type="match status" value="1"/>
</dbReference>
<feature type="domain" description="PAS" evidence="11">
    <location>
        <begin position="250"/>
        <end position="298"/>
    </location>
</feature>
<keyword evidence="6" id="KW-0010">Activator</keyword>
<evidence type="ECO:0000256" key="6">
    <source>
        <dbReference type="ARBA" id="ARBA00023159"/>
    </source>
</evidence>
<proteinExistence type="predicted"/>
<evidence type="ECO:0000313" key="13">
    <source>
        <dbReference type="EMBL" id="KAG5267290.1"/>
    </source>
</evidence>
<dbReference type="GO" id="GO:0000977">
    <property type="term" value="F:RNA polymerase II transcription regulatory region sequence-specific DNA binding"/>
    <property type="evidence" value="ECO:0007669"/>
    <property type="project" value="TreeGrafter"/>
</dbReference>
<evidence type="ECO:0000256" key="2">
    <source>
        <dbReference type="ARBA" id="ARBA00022737"/>
    </source>
</evidence>
<keyword evidence="8" id="KW-0539">Nucleus</keyword>
<keyword evidence="7" id="KW-0804">Transcription</keyword>
<dbReference type="Pfam" id="PF00989">
    <property type="entry name" value="PAS"/>
    <property type="match status" value="1"/>
</dbReference>
<evidence type="ECO:0000256" key="7">
    <source>
        <dbReference type="ARBA" id="ARBA00023163"/>
    </source>
</evidence>
<evidence type="ECO:0000256" key="3">
    <source>
        <dbReference type="ARBA" id="ARBA00022843"/>
    </source>
</evidence>
<name>A0AAV6G1F7_9TELE</name>
<keyword evidence="4" id="KW-0805">Transcription regulation</keyword>
<dbReference type="PROSITE" id="PS50112">
    <property type="entry name" value="PAS"/>
    <property type="match status" value="2"/>
</dbReference>
<dbReference type="FunFam" id="3.30.450.20:FF:000015">
    <property type="entry name" value="Hypoxia-inducible factor 1-alpha isoform 1"/>
    <property type="match status" value="1"/>
</dbReference>
<evidence type="ECO:0000256" key="4">
    <source>
        <dbReference type="ARBA" id="ARBA00023015"/>
    </source>
</evidence>
<dbReference type="FunFam" id="3.30.450.20:FF:000005">
    <property type="entry name" value="Hypoxia-inducible factor 1 subunit alpha"/>
    <property type="match status" value="1"/>
</dbReference>
<dbReference type="SMART" id="SM00091">
    <property type="entry name" value="PAS"/>
    <property type="match status" value="2"/>
</dbReference>
<dbReference type="GO" id="GO:0005634">
    <property type="term" value="C:nucleus"/>
    <property type="evidence" value="ECO:0007669"/>
    <property type="project" value="UniProtKB-SubCell"/>
</dbReference>
<feature type="domain" description="PAS" evidence="11">
    <location>
        <begin position="81"/>
        <end position="144"/>
    </location>
</feature>
<evidence type="ECO:0000259" key="12">
    <source>
        <dbReference type="PROSITE" id="PS50888"/>
    </source>
</evidence>
<protein>
    <submittedName>
        <fullName evidence="13">Uncharacterized protein</fullName>
    </submittedName>
</protein>
<evidence type="ECO:0000256" key="8">
    <source>
        <dbReference type="ARBA" id="ARBA00023242"/>
    </source>
</evidence>
<feature type="domain" description="BHLH" evidence="12">
    <location>
        <begin position="13"/>
        <end position="66"/>
    </location>
</feature>
<dbReference type="InterPro" id="IPR013767">
    <property type="entry name" value="PAS_fold"/>
</dbReference>
<dbReference type="GO" id="GO:0046983">
    <property type="term" value="F:protein dimerization activity"/>
    <property type="evidence" value="ECO:0007669"/>
    <property type="project" value="InterPro"/>
</dbReference>
<dbReference type="Pfam" id="PF14598">
    <property type="entry name" value="PAS_11"/>
    <property type="match status" value="1"/>
</dbReference>
<dbReference type="PANTHER" id="PTHR23043">
    <property type="entry name" value="HYPOXIA-INDUCIBLE FACTOR 1 ALPHA"/>
    <property type="match status" value="1"/>
</dbReference>
<feature type="region of interest" description="Disordered" evidence="10">
    <location>
        <begin position="1"/>
        <end position="25"/>
    </location>
</feature>
<keyword evidence="9" id="KW-0379">Hydroxylation</keyword>
<dbReference type="InterPro" id="IPR035965">
    <property type="entry name" value="PAS-like_dom_sf"/>
</dbReference>
<keyword evidence="14" id="KW-1185">Reference proteome</keyword>
<evidence type="ECO:0000256" key="9">
    <source>
        <dbReference type="ARBA" id="ARBA00023278"/>
    </source>
</evidence>
<dbReference type="EMBL" id="JADWDJ010000017">
    <property type="protein sequence ID" value="KAG5267290.1"/>
    <property type="molecule type" value="Genomic_DNA"/>
</dbReference>
<dbReference type="SUPFAM" id="SSF47459">
    <property type="entry name" value="HLH, helix-loop-helix DNA-binding domain"/>
    <property type="match status" value="1"/>
</dbReference>
<dbReference type="Gene3D" id="3.30.450.20">
    <property type="entry name" value="PAS domain"/>
    <property type="match status" value="3"/>
</dbReference>
<dbReference type="SMART" id="SM00353">
    <property type="entry name" value="HLH"/>
    <property type="match status" value="1"/>
</dbReference>
<dbReference type="AlphaFoldDB" id="A0AAV6G1F7"/>
<keyword evidence="2" id="KW-0677">Repeat</keyword>
<dbReference type="Proteomes" id="UP000823561">
    <property type="component" value="Chromosome 17"/>
</dbReference>
<keyword evidence="3" id="KW-0832">Ubl conjugation</keyword>
<gene>
    <name evidence="13" type="ORF">AALO_G00220110</name>
</gene>
<sequence>MTAVESKRPLSDRRKERSREAARSRRSKETELFVQLAEQLPLPESVRCHLDKASVMRLALSYLRTRRLLSAGYPTKHVGDGRQENQLSLQSLEAFLLVITSAGDMIYVTDNISKFMGLSQVDLIGHSIYDFTHPCDHGEIHENLSIRGSSFGLKCGGSLTERDFFLRMKCTVTNRGRTVNLKSANWKVLHCTGHLKLSSYSSTFSAECPALVCAMLLCEPIPQPPGPDTPVGSHMFISQHSLDMRFITCDNRVIKLLGYQPDELSKRSVYDLYHPLDATNMARSHRILCIMGQVVSGPYRLLAKWGGFVWVETQASVRPVSPNNQSHVVCLNTVLSNIEERWVAFSFEQTKAAQKQGCRPVPSRLKQESAALPQATEASLGYFQREPRQFTPLRSGAPSHSYFTIHAHLSSC</sequence>
<dbReference type="GO" id="GO:0071456">
    <property type="term" value="P:cellular response to hypoxia"/>
    <property type="evidence" value="ECO:0007669"/>
    <property type="project" value="TreeGrafter"/>
</dbReference>
<dbReference type="InterPro" id="IPR000014">
    <property type="entry name" value="PAS"/>
</dbReference>
<reference evidence="13 14" key="1">
    <citation type="submission" date="2020-10" db="EMBL/GenBank/DDBJ databases">
        <title>Chromosome-scale genome assembly of the Allis shad, Alosa alosa.</title>
        <authorList>
            <person name="Margot Z."/>
            <person name="Christophe K."/>
            <person name="Cabau C."/>
            <person name="Louis A."/>
            <person name="Berthelot C."/>
            <person name="Parey E."/>
            <person name="Roest Crollius H."/>
            <person name="Montfort J."/>
            <person name="Robinson-Rechavi M."/>
            <person name="Bucao C."/>
            <person name="Bouchez O."/>
            <person name="Gislard M."/>
            <person name="Lluch J."/>
            <person name="Milhes M."/>
            <person name="Lampietro C."/>
            <person name="Lopez Roques C."/>
            <person name="Donnadieu C."/>
            <person name="Braasch I."/>
            <person name="Desvignes T."/>
            <person name="Postlethwait J."/>
            <person name="Bobe J."/>
            <person name="Guiguen Y."/>
        </authorList>
    </citation>
    <scope>NUCLEOTIDE SEQUENCE [LARGE SCALE GENOMIC DNA]</scope>
    <source>
        <strain evidence="13">M-15738</strain>
        <tissue evidence="13">Blood</tissue>
    </source>
</reference>
<dbReference type="InterPro" id="IPR011598">
    <property type="entry name" value="bHLH_dom"/>
</dbReference>
<evidence type="ECO:0000256" key="5">
    <source>
        <dbReference type="ARBA" id="ARBA00023125"/>
    </source>
</evidence>
<evidence type="ECO:0000259" key="11">
    <source>
        <dbReference type="PROSITE" id="PS50112"/>
    </source>
</evidence>
<dbReference type="InterPro" id="IPR036638">
    <property type="entry name" value="HLH_DNA-bd_sf"/>
</dbReference>